<sequence>MDTDTPLTHKTKTIGCKVTEEEYDKFVKLADSANLTISEYFRAAIMNNETFVVQKEIMSKDKRNLIYLFNKTSNNMNQLAKSVNIAHNSGNMNEKLSLQVLRELQLIRIALHTYIESC</sequence>
<evidence type="ECO:0008006" key="3">
    <source>
        <dbReference type="Google" id="ProtNLM"/>
    </source>
</evidence>
<evidence type="ECO:0000313" key="2">
    <source>
        <dbReference type="Proteomes" id="UP000234420"/>
    </source>
</evidence>
<name>A0A2N4UML6_9GAMM</name>
<reference evidence="1 2" key="1">
    <citation type="journal article" date="2018" name="Syst. Appl. Microbiol.">
        <title>Photobacterium carnosum sp. nov., isolated from spoiled modified atmosphere packaged poultry meat.</title>
        <authorList>
            <person name="Hilgarth M."/>
            <person name="Fuertes S."/>
            <person name="Ehrmann M."/>
            <person name="Vogel R.F."/>
        </authorList>
    </citation>
    <scope>NUCLEOTIDE SEQUENCE [LARGE SCALE GENOMIC DNA]</scope>
    <source>
        <strain evidence="1 2">TMW 2.2021</strain>
    </source>
</reference>
<accession>A0A2N4UML6</accession>
<dbReference type="Pfam" id="PF21983">
    <property type="entry name" value="NikA-like"/>
    <property type="match status" value="1"/>
</dbReference>
<protein>
    <recommendedName>
        <fullName evidence="3">Plasmid mobilization relaxosome protein MobC</fullName>
    </recommendedName>
</protein>
<dbReference type="EMBL" id="NPIB01000034">
    <property type="protein sequence ID" value="PLC56258.1"/>
    <property type="molecule type" value="Genomic_DNA"/>
</dbReference>
<dbReference type="Proteomes" id="UP000234420">
    <property type="component" value="Unassembled WGS sequence"/>
</dbReference>
<keyword evidence="2" id="KW-1185">Reference proteome</keyword>
<organism evidence="1 2">
    <name type="scientific">Photobacterium carnosum</name>
    <dbReference type="NCBI Taxonomy" id="2023717"/>
    <lineage>
        <taxon>Bacteria</taxon>
        <taxon>Pseudomonadati</taxon>
        <taxon>Pseudomonadota</taxon>
        <taxon>Gammaproteobacteria</taxon>
        <taxon>Vibrionales</taxon>
        <taxon>Vibrionaceae</taxon>
        <taxon>Photobacterium</taxon>
    </lineage>
</organism>
<dbReference type="AlphaFoldDB" id="A0A2N4UML6"/>
<proteinExistence type="predicted"/>
<gene>
    <name evidence="1" type="ORF">CIK00_19315</name>
</gene>
<dbReference type="OrthoDB" id="7063687at2"/>
<evidence type="ECO:0000313" key="1">
    <source>
        <dbReference type="EMBL" id="PLC56258.1"/>
    </source>
</evidence>
<dbReference type="InterPro" id="IPR053842">
    <property type="entry name" value="NikA-like"/>
</dbReference>
<dbReference type="RefSeq" id="WP_065208452.1">
    <property type="nucleotide sequence ID" value="NZ_BPPU01000006.1"/>
</dbReference>
<comment type="caution">
    <text evidence="1">The sequence shown here is derived from an EMBL/GenBank/DDBJ whole genome shotgun (WGS) entry which is preliminary data.</text>
</comment>